<keyword evidence="4" id="KW-0067">ATP-binding</keyword>
<sequence>MIVLHVAWTGRSFFIWAEQELGSCTQRKRGRPPKNPGGIPHPFQAPVSKIVSLLSLLYPGVDWGKVAKEDKLWILLPTGKRMPLPSPGLSAESENGEYKLAGWEITGLSVPIPTFIEGIVACNHDEQYGDEGDSGDGHLIFGDDWNFWVLCGRFVLRMLCRQKFIPSLAPGEEGGVVAVWQPVFEDPEDRGILKRLISAMPPVCCGMIKQPKQHAELAMPYDVIMDYLRVATDELIRTWLGDVSQPDQNAPVERKWLYALRGRERRIIAPKRQIEGLVKGLKEWTAVLRENRGSFRTCLRLEEPRDGSENWYLSFHLQATDDPSLLVSARDVWQMNGKVVTLLNRQFEHPQERLLEDLGKILKIYPPLERGLMEPRPEGMFLTTDEAYFFLKEISVLLQDSGFGVLVPSWWRERKKRTPGVRLKLRPAQDYSDVDSVGQFGLDSIVEFDWKLSIGEETIDYEEFKQLAALKKPLVRIRGQWVELNPRDMEAVIRWLERQKGVKEVSLKEALGMVMYVEDDGPDITGIDSEGWLHTFLQGLAGSESYTILDTPPGFCGKLRPYQIRGFSWLAFLRKRGFGACLADDMGLGKTVQVIALLLYERECLGVRGPTLLICPTSVVGNWMREVARFAPGLKTFIHHGTDRATGKEFVEKASRHDLVISTYNLVHRDLDILAMVNWKGIVLDEAQNIKNPSTKQAQSVRKLKSEYRIALTGTPIENRLMELWSIMEFLNPGYLGSRESFRRKFVIPIEKHGDERRAWQLKQLIKPFILRRVKTDPAIIQDLPLKQENKVYCTLTKEQATLYQAVVEETMERIAASTGIERRGLILSLLTKLKQICDHPALFLGDGSLLDNRSGKLMRLVEMLDEILSEGDKALIFTQYAKMGKMLQTYLQRAFRREVLFLHGGVRKDERDHMIERFQTKEGPDIFVLSLKAGGVGLNLTQANHVFHFDRWWNPAVENQATDRAFRIGQHKNVQVHKYICIGTLEEKIDMLIERKKDLADKVVGTGEAWLTELSDDELRNLFALESEAVRNE</sequence>
<dbReference type="Pfam" id="PF00271">
    <property type="entry name" value="Helicase_C"/>
    <property type="match status" value="1"/>
</dbReference>
<dbReference type="GO" id="GO:0004386">
    <property type="term" value="F:helicase activity"/>
    <property type="evidence" value="ECO:0007669"/>
    <property type="project" value="UniProtKB-KW"/>
</dbReference>
<name>A0A1I5XJE2_9FIRM</name>
<reference evidence="4 5" key="1">
    <citation type="submission" date="2016-10" db="EMBL/GenBank/DDBJ databases">
        <authorList>
            <person name="de Groot N.N."/>
        </authorList>
    </citation>
    <scope>NUCLEOTIDE SEQUENCE [LARGE SCALE GENOMIC DNA]</scope>
    <source>
        <strain evidence="4 5">DSM 20678</strain>
    </source>
</reference>
<dbReference type="Gene3D" id="3.40.50.300">
    <property type="entry name" value="P-loop containing nucleotide triphosphate hydrolases"/>
    <property type="match status" value="1"/>
</dbReference>
<dbReference type="SUPFAM" id="SSF52540">
    <property type="entry name" value="P-loop containing nucleoside triphosphate hydrolases"/>
    <property type="match status" value="2"/>
</dbReference>
<dbReference type="Proteomes" id="UP000198577">
    <property type="component" value="Unassembled WGS sequence"/>
</dbReference>
<dbReference type="InterPro" id="IPR038718">
    <property type="entry name" value="SNF2-like_sf"/>
</dbReference>
<evidence type="ECO:0000259" key="2">
    <source>
        <dbReference type="PROSITE" id="PS51192"/>
    </source>
</evidence>
<dbReference type="STRING" id="937334.SAMN05444406_12720"/>
<organism evidence="4 5">
    <name type="scientific">Caldicoprobacter faecalis</name>
    <dbReference type="NCBI Taxonomy" id="937334"/>
    <lineage>
        <taxon>Bacteria</taxon>
        <taxon>Bacillati</taxon>
        <taxon>Bacillota</taxon>
        <taxon>Clostridia</taxon>
        <taxon>Caldicoprobacterales</taxon>
        <taxon>Caldicoprobacteraceae</taxon>
        <taxon>Caldicoprobacter</taxon>
    </lineage>
</organism>
<dbReference type="OrthoDB" id="9814088at2"/>
<dbReference type="Gene3D" id="3.40.50.10810">
    <property type="entry name" value="Tandem AAA-ATPase domain"/>
    <property type="match status" value="1"/>
</dbReference>
<dbReference type="Pfam" id="PF12419">
    <property type="entry name" value="DUF3670"/>
    <property type="match status" value="1"/>
</dbReference>
<gene>
    <name evidence="4" type="ORF">SAMN05444406_12720</name>
</gene>
<evidence type="ECO:0000313" key="4">
    <source>
        <dbReference type="EMBL" id="SFQ32095.1"/>
    </source>
</evidence>
<dbReference type="GO" id="GO:0005524">
    <property type="term" value="F:ATP binding"/>
    <property type="evidence" value="ECO:0007669"/>
    <property type="project" value="InterPro"/>
</dbReference>
<accession>A0A1I5XJE2</accession>
<dbReference type="InterPro" id="IPR049730">
    <property type="entry name" value="SNF2/RAD54-like_C"/>
</dbReference>
<dbReference type="InterPro" id="IPR001650">
    <property type="entry name" value="Helicase_C-like"/>
</dbReference>
<evidence type="ECO:0000313" key="5">
    <source>
        <dbReference type="Proteomes" id="UP000198577"/>
    </source>
</evidence>
<dbReference type="CDD" id="cd18012">
    <property type="entry name" value="DEXQc_arch_SWI2_SNF2"/>
    <property type="match status" value="1"/>
</dbReference>
<dbReference type="GO" id="GO:0016787">
    <property type="term" value="F:hydrolase activity"/>
    <property type="evidence" value="ECO:0007669"/>
    <property type="project" value="UniProtKB-KW"/>
</dbReference>
<dbReference type="AlphaFoldDB" id="A0A1I5XJE2"/>
<dbReference type="SMART" id="SM00490">
    <property type="entry name" value="HELICc"/>
    <property type="match status" value="1"/>
</dbReference>
<feature type="domain" description="Helicase C-terminal" evidence="3">
    <location>
        <begin position="860"/>
        <end position="1016"/>
    </location>
</feature>
<dbReference type="InterPro" id="IPR014001">
    <property type="entry name" value="Helicase_ATP-bd"/>
</dbReference>
<dbReference type="Pfam" id="PF00176">
    <property type="entry name" value="SNF2-rel_dom"/>
    <property type="match status" value="1"/>
</dbReference>
<feature type="domain" description="Helicase ATP-binding" evidence="2">
    <location>
        <begin position="571"/>
        <end position="734"/>
    </location>
</feature>
<dbReference type="PANTHER" id="PTHR10799">
    <property type="entry name" value="SNF2/RAD54 HELICASE FAMILY"/>
    <property type="match status" value="1"/>
</dbReference>
<proteinExistence type="predicted"/>
<keyword evidence="5" id="KW-1185">Reference proteome</keyword>
<dbReference type="InterPro" id="IPR027417">
    <property type="entry name" value="P-loop_NTPase"/>
</dbReference>
<dbReference type="PROSITE" id="PS51194">
    <property type="entry name" value="HELICASE_CTER"/>
    <property type="match status" value="1"/>
</dbReference>
<dbReference type="RefSeq" id="WP_025747649.1">
    <property type="nucleotide sequence ID" value="NZ_FOXR01000027.1"/>
</dbReference>
<keyword evidence="4" id="KW-0547">Nucleotide-binding</keyword>
<evidence type="ECO:0000259" key="3">
    <source>
        <dbReference type="PROSITE" id="PS51194"/>
    </source>
</evidence>
<dbReference type="SMART" id="SM00487">
    <property type="entry name" value="DEXDc"/>
    <property type="match status" value="1"/>
</dbReference>
<dbReference type="PROSITE" id="PS51192">
    <property type="entry name" value="HELICASE_ATP_BIND_1"/>
    <property type="match status" value="1"/>
</dbReference>
<dbReference type="InterPro" id="IPR022138">
    <property type="entry name" value="DUF3670"/>
</dbReference>
<dbReference type="EMBL" id="FOXR01000027">
    <property type="protein sequence ID" value="SFQ32095.1"/>
    <property type="molecule type" value="Genomic_DNA"/>
</dbReference>
<keyword evidence="4" id="KW-0347">Helicase</keyword>
<protein>
    <submittedName>
        <fullName evidence="4">Superfamily II DNA or RNA helicase, SNF2 family</fullName>
    </submittedName>
</protein>
<dbReference type="CDD" id="cd18793">
    <property type="entry name" value="SF2_C_SNF"/>
    <property type="match status" value="1"/>
</dbReference>
<evidence type="ECO:0000256" key="1">
    <source>
        <dbReference type="ARBA" id="ARBA00022801"/>
    </source>
</evidence>
<dbReference type="InterPro" id="IPR000330">
    <property type="entry name" value="SNF2_N"/>
</dbReference>
<dbReference type="FunFam" id="3.40.50.300:FF:000533">
    <property type="entry name" value="Helicase, Snf2 family"/>
    <property type="match status" value="1"/>
</dbReference>
<keyword evidence="1" id="KW-0378">Hydrolase</keyword>